<protein>
    <recommendedName>
        <fullName evidence="2">S1-like domain-containing protein</fullName>
    </recommendedName>
</protein>
<evidence type="ECO:0000256" key="1">
    <source>
        <dbReference type="SAM" id="MobiDB-lite"/>
    </source>
</evidence>
<dbReference type="Gene3D" id="2.40.50.140">
    <property type="entry name" value="Nucleic acid-binding proteins"/>
    <property type="match status" value="1"/>
</dbReference>
<feature type="domain" description="S1-like" evidence="2">
    <location>
        <begin position="28"/>
        <end position="112"/>
    </location>
</feature>
<accession>A0A6C0DG18</accession>
<dbReference type="AlphaFoldDB" id="A0A6C0DG18"/>
<name>A0A6C0DG18_9ZZZZ</name>
<evidence type="ECO:0000259" key="2">
    <source>
        <dbReference type="PROSITE" id="PS50832"/>
    </source>
</evidence>
<dbReference type="Pfam" id="PF01176">
    <property type="entry name" value="eIF-1a"/>
    <property type="match status" value="1"/>
</dbReference>
<feature type="region of interest" description="Disordered" evidence="1">
    <location>
        <begin position="1"/>
        <end position="22"/>
    </location>
</feature>
<dbReference type="InterPro" id="IPR012340">
    <property type="entry name" value="NA-bd_OB-fold"/>
</dbReference>
<dbReference type="PROSITE" id="PS50832">
    <property type="entry name" value="S1_IF1_TYPE"/>
    <property type="match status" value="1"/>
</dbReference>
<sequence length="207" mass="23759">MVKNTKGGSGHKGQARKFVVPSSSKQMVKTRVALEDGELYAQVTKMLGNGMCHVLCQDNKTRLCFIRGKFRGRGKRDNMISNGRWILIGLRDYESEKAGGKLDNCDLLDVYSDQDKERLKNQVQTVNWTQFILNDRSNTNTNTNDGDNIDDGFDFTDEKEDEYKKIMEMDLSAKKINLKIEKEKEKDSDDDDIVFVERDDEINIDDI</sequence>
<dbReference type="GO" id="GO:0003723">
    <property type="term" value="F:RNA binding"/>
    <property type="evidence" value="ECO:0007669"/>
    <property type="project" value="InterPro"/>
</dbReference>
<dbReference type="PANTHER" id="PTHR21668">
    <property type="entry name" value="EIF-1A"/>
    <property type="match status" value="1"/>
</dbReference>
<organism evidence="3">
    <name type="scientific">viral metagenome</name>
    <dbReference type="NCBI Taxonomy" id="1070528"/>
    <lineage>
        <taxon>unclassified sequences</taxon>
        <taxon>metagenomes</taxon>
        <taxon>organismal metagenomes</taxon>
    </lineage>
</organism>
<dbReference type="InterPro" id="IPR006196">
    <property type="entry name" value="RNA-binding_domain_S1_IF1"/>
</dbReference>
<proteinExistence type="predicted"/>
<dbReference type="EMBL" id="MN739603">
    <property type="protein sequence ID" value="QHT15250.1"/>
    <property type="molecule type" value="Genomic_DNA"/>
</dbReference>
<dbReference type="GO" id="GO:0003743">
    <property type="term" value="F:translation initiation factor activity"/>
    <property type="evidence" value="ECO:0007669"/>
    <property type="project" value="InterPro"/>
</dbReference>
<evidence type="ECO:0000313" key="3">
    <source>
        <dbReference type="EMBL" id="QHT15250.1"/>
    </source>
</evidence>
<dbReference type="SMART" id="SM00652">
    <property type="entry name" value="eIF1a"/>
    <property type="match status" value="1"/>
</dbReference>
<reference evidence="3" key="1">
    <citation type="journal article" date="2020" name="Nature">
        <title>Giant virus diversity and host interactions through global metagenomics.</title>
        <authorList>
            <person name="Schulz F."/>
            <person name="Roux S."/>
            <person name="Paez-Espino D."/>
            <person name="Jungbluth S."/>
            <person name="Walsh D.A."/>
            <person name="Denef V.J."/>
            <person name="McMahon K.D."/>
            <person name="Konstantinidis K.T."/>
            <person name="Eloe-Fadrosh E.A."/>
            <person name="Kyrpides N.C."/>
            <person name="Woyke T."/>
        </authorList>
    </citation>
    <scope>NUCLEOTIDE SEQUENCE</scope>
    <source>
        <strain evidence="3">GVMAG-M-3300023174-144</strain>
    </source>
</reference>
<dbReference type="InterPro" id="IPR001253">
    <property type="entry name" value="TIF_eIF-1A"/>
</dbReference>
<dbReference type="SUPFAM" id="SSF50249">
    <property type="entry name" value="Nucleic acid-binding proteins"/>
    <property type="match status" value="1"/>
</dbReference>